<dbReference type="EMBL" id="OW659496">
    <property type="protein sequence ID" value="CAH2762011.1"/>
    <property type="molecule type" value="Genomic_DNA"/>
</dbReference>
<dbReference type="AlphaFoldDB" id="A0AAU9VG14"/>
<gene>
    <name evidence="3" type="ORF">ERYAMS2_01000</name>
    <name evidence="2" type="ORF">ERYAMS_00706</name>
</gene>
<sequence>MMKFNNLTEKELGILIEEPTKILGRSPLRFEQIDIEGKDGSERIPLGYSSLPISLEVQIIDPSKTDRLLATLVEKIKVEYQGRYTFADIYDALNIERFVTMQRFTLSLEREPFWYVDDRYTTNSTNLGTVFSRPLIRLTKVQSSDVEISINGIRLGYRFGDQEHEVIIDCNRKICTYKGLNRNRNLKIGWDFPILKSGNNEVRFHKGMCIVEFKRKDRWL</sequence>
<organism evidence="3 5">
    <name type="scientific">Erysipelothrix amsterdamensis</name>
    <dbReference type="NCBI Taxonomy" id="2929157"/>
    <lineage>
        <taxon>Bacteria</taxon>
        <taxon>Bacillati</taxon>
        <taxon>Bacillota</taxon>
        <taxon>Erysipelotrichia</taxon>
        <taxon>Erysipelotrichales</taxon>
        <taxon>Erysipelotrichaceae</taxon>
        <taxon>Erysipelothrix</taxon>
    </lineage>
</organism>
<protein>
    <submittedName>
        <fullName evidence="3">TPA: MAG TPA: distal tail protein</fullName>
    </submittedName>
</protein>
<feature type="domain" description="Siphovirus-type tail component C-terminal" evidence="1">
    <location>
        <begin position="128"/>
        <end position="219"/>
    </location>
</feature>
<dbReference type="Proteomes" id="UP001154095">
    <property type="component" value="Chromosome"/>
</dbReference>
<evidence type="ECO:0000313" key="4">
    <source>
        <dbReference type="Proteomes" id="UP001154095"/>
    </source>
</evidence>
<keyword evidence="4" id="KW-1185">Reference proteome</keyword>
<dbReference type="Proteomes" id="UP001154111">
    <property type="component" value="Chromosome"/>
</dbReference>
<dbReference type="InterPro" id="IPR054738">
    <property type="entry name" value="Siphovirus-type_tail_C"/>
</dbReference>
<evidence type="ECO:0000313" key="2">
    <source>
        <dbReference type="EMBL" id="CAH2762011.1"/>
    </source>
</evidence>
<evidence type="ECO:0000259" key="1">
    <source>
        <dbReference type="Pfam" id="PF22768"/>
    </source>
</evidence>
<accession>A0AAU9VG14</accession>
<dbReference type="EMBL" id="OW659477">
    <property type="protein sequence ID" value="CAH2762024.1"/>
    <property type="molecule type" value="Genomic_DNA"/>
</dbReference>
<evidence type="ECO:0000313" key="5">
    <source>
        <dbReference type="Proteomes" id="UP001154111"/>
    </source>
</evidence>
<name>A0AAU9VG14_9FIRM</name>
<reference evidence="3" key="1">
    <citation type="submission" date="2022-04" db="EMBL/GenBank/DDBJ databases">
        <authorList>
            <person name="Forde T."/>
        </authorList>
    </citation>
    <scope>NUCLEOTIDE SEQUENCE</scope>
    <source>
        <strain evidence="3">A18Y016a</strain>
        <strain evidence="2">A18Y020d</strain>
    </source>
</reference>
<proteinExistence type="predicted"/>
<dbReference type="RefSeq" id="WP_254006342.1">
    <property type="nucleotide sequence ID" value="NZ_OW659477.1"/>
</dbReference>
<evidence type="ECO:0000313" key="3">
    <source>
        <dbReference type="EMBL" id="CAH2762024.1"/>
    </source>
</evidence>
<dbReference type="Pfam" id="PF22768">
    <property type="entry name" value="SPP1_Dit"/>
    <property type="match status" value="1"/>
</dbReference>